<evidence type="ECO:0000256" key="3">
    <source>
        <dbReference type="PROSITE-ProRule" id="PRU00221"/>
    </source>
</evidence>
<dbReference type="GO" id="GO:0017070">
    <property type="term" value="F:U6 snRNA binding"/>
    <property type="evidence" value="ECO:0007669"/>
    <property type="project" value="TreeGrafter"/>
</dbReference>
<protein>
    <submittedName>
        <fullName evidence="5">F-box/WD repeat-containing protein 11</fullName>
    </submittedName>
</protein>
<name>A0A2P8AIH7_9PEZI</name>
<keyword evidence="1 3" id="KW-0853">WD repeat</keyword>
<dbReference type="PROSITE" id="PS50294">
    <property type="entry name" value="WD_REPEATS_REGION"/>
    <property type="match status" value="4"/>
</dbReference>
<dbReference type="SUPFAM" id="SSF50978">
    <property type="entry name" value="WD40 repeat-like"/>
    <property type="match status" value="1"/>
</dbReference>
<comment type="caution">
    <text evidence="5">The sequence shown here is derived from an EMBL/GenBank/DDBJ whole genome shotgun (WGS) entry which is preliminary data.</text>
</comment>
<feature type="region of interest" description="Disordered" evidence="4">
    <location>
        <begin position="1"/>
        <end position="69"/>
    </location>
</feature>
<dbReference type="PANTHER" id="PTHR19846">
    <property type="entry name" value="WD40 REPEAT PROTEIN"/>
    <property type="match status" value="1"/>
</dbReference>
<dbReference type="OrthoDB" id="19711at2759"/>
<evidence type="ECO:0000256" key="2">
    <source>
        <dbReference type="ARBA" id="ARBA00022737"/>
    </source>
</evidence>
<feature type="repeat" description="WD" evidence="3">
    <location>
        <begin position="570"/>
        <end position="609"/>
    </location>
</feature>
<feature type="compositionally biased region" description="Basic and acidic residues" evidence="4">
    <location>
        <begin position="109"/>
        <end position="118"/>
    </location>
</feature>
<dbReference type="InterPro" id="IPR001680">
    <property type="entry name" value="WD40_rpt"/>
</dbReference>
<accession>A0A2P8AIH7</accession>
<dbReference type="EMBL" id="NHZQ01000003">
    <property type="protein sequence ID" value="PSK60247.1"/>
    <property type="molecule type" value="Genomic_DNA"/>
</dbReference>
<dbReference type="AlphaFoldDB" id="A0A2P8AIH7"/>
<dbReference type="GO" id="GO:0000398">
    <property type="term" value="P:mRNA splicing, via spliceosome"/>
    <property type="evidence" value="ECO:0007669"/>
    <property type="project" value="TreeGrafter"/>
</dbReference>
<evidence type="ECO:0000256" key="1">
    <source>
        <dbReference type="ARBA" id="ARBA00022574"/>
    </source>
</evidence>
<feature type="repeat" description="WD" evidence="3">
    <location>
        <begin position="652"/>
        <end position="693"/>
    </location>
</feature>
<dbReference type="STRING" id="40998.A0A2P8AIH7"/>
<feature type="compositionally biased region" description="Polar residues" evidence="4">
    <location>
        <begin position="23"/>
        <end position="33"/>
    </location>
</feature>
<feature type="region of interest" description="Disordered" evidence="4">
    <location>
        <begin position="242"/>
        <end position="297"/>
    </location>
</feature>
<feature type="repeat" description="WD" evidence="3">
    <location>
        <begin position="530"/>
        <end position="569"/>
    </location>
</feature>
<dbReference type="PROSITE" id="PS00678">
    <property type="entry name" value="WD_REPEATS_1"/>
    <property type="match status" value="3"/>
</dbReference>
<evidence type="ECO:0000313" key="6">
    <source>
        <dbReference type="Proteomes" id="UP000243723"/>
    </source>
</evidence>
<sequence>MQSSNFGNIHTPFSIPADINISAPPSASNSQSRPIDIPAKRPSSSRHEFTPVLPSQNTDKLVNRKRRDNIDFRDVQWGSKQQEILEREQLALSYQRVGSPSRSSSSSSKKREGKETGIFRRTSVSCRNKFQKAIAGRSRRSSADQMEGVEGTAYPEANPFYQSRGTFMDRITHPKGMLSNLKVSRYDTPQPIPGASSSSAARLFSQRPASAQYYESSLPTINQHFQPSDARAGFAARKAAAAAASNGSRTQLPPSPPSPFNYLETREQNRRRLGSNSSAADSGADICSSSDIDMPDLPEPDVIRLDPISYLPPELNALVFSHLDASSLRACQKIGPWKSLASDPLIWRGEYLRNFNKENYVSPAPIQIGGVGIGMPDQKLQNWQLMHSAREQINANWAAGKGRAVYMAGHTDSVYCVQFDEQKIITGSRDRTIRVWDLNTNRCIKVIGGPTVRPTPGPRVLRTVDYPSFHHAEASVNGTAYGHHIYHVPSDFHSASILCLQYDEAILVTGSSDNDLIVWDINTYEPIQRLKHHQGGVLDVAFDAKHIVSCSKDCTIVVWDRKTLKPLRTLTGHNGPVNAVQLRGNLLVSASGDGVARLWDLTKMECVREFPAKERGLAAVEFSDDAKYVLAGGNDHVTYKFEVATGKEVLQYSGHTQLVRSLFLDTQNKRVVSGSYDLDLRVYDYESGKLITVFPEWTTSWMLAAKCDYRRIVSTSQDGRILMIDFGINQDGQKIEGVDLLGGCELWVHEELDRLYPTFSHPNVPKP</sequence>
<organism evidence="5 6">
    <name type="scientific">Elsinoe australis</name>
    <dbReference type="NCBI Taxonomy" id="40998"/>
    <lineage>
        <taxon>Eukaryota</taxon>
        <taxon>Fungi</taxon>
        <taxon>Dikarya</taxon>
        <taxon>Ascomycota</taxon>
        <taxon>Pezizomycotina</taxon>
        <taxon>Dothideomycetes</taxon>
        <taxon>Dothideomycetidae</taxon>
        <taxon>Myriangiales</taxon>
        <taxon>Elsinoaceae</taxon>
        <taxon>Elsinoe</taxon>
    </lineage>
</organism>
<proteinExistence type="predicted"/>
<dbReference type="InterPro" id="IPR036322">
    <property type="entry name" value="WD40_repeat_dom_sf"/>
</dbReference>
<dbReference type="SMART" id="SM00320">
    <property type="entry name" value="WD40"/>
    <property type="match status" value="7"/>
</dbReference>
<evidence type="ECO:0000256" key="4">
    <source>
        <dbReference type="SAM" id="MobiDB-lite"/>
    </source>
</evidence>
<evidence type="ECO:0000313" key="5">
    <source>
        <dbReference type="EMBL" id="PSK60247.1"/>
    </source>
</evidence>
<dbReference type="Gene3D" id="1.20.1280.50">
    <property type="match status" value="1"/>
</dbReference>
<feature type="repeat" description="WD" evidence="3">
    <location>
        <begin position="407"/>
        <end position="446"/>
    </location>
</feature>
<feature type="repeat" description="WD" evidence="3">
    <location>
        <begin position="490"/>
        <end position="529"/>
    </location>
</feature>
<dbReference type="InterPro" id="IPR036047">
    <property type="entry name" value="F-box-like_dom_sf"/>
</dbReference>
<dbReference type="PRINTS" id="PR00320">
    <property type="entry name" value="GPROTEINBRPT"/>
</dbReference>
<dbReference type="InterPro" id="IPR015943">
    <property type="entry name" value="WD40/YVTN_repeat-like_dom_sf"/>
</dbReference>
<gene>
    <name evidence="5" type="ORF">B9Z65_1145</name>
</gene>
<dbReference type="Proteomes" id="UP000243723">
    <property type="component" value="Unassembled WGS sequence"/>
</dbReference>
<keyword evidence="6" id="KW-1185">Reference proteome</keyword>
<dbReference type="InterPro" id="IPR019775">
    <property type="entry name" value="WD40_repeat_CS"/>
</dbReference>
<dbReference type="GO" id="GO:0030621">
    <property type="term" value="F:U4 snRNA binding"/>
    <property type="evidence" value="ECO:0007669"/>
    <property type="project" value="TreeGrafter"/>
</dbReference>
<feature type="compositionally biased region" description="Low complexity" evidence="4">
    <location>
        <begin position="274"/>
        <end position="285"/>
    </location>
</feature>
<dbReference type="Gene3D" id="2.130.10.10">
    <property type="entry name" value="YVTN repeat-like/Quinoprotein amine dehydrogenase"/>
    <property type="match status" value="2"/>
</dbReference>
<dbReference type="GO" id="GO:0046540">
    <property type="term" value="C:U4/U6 x U5 tri-snRNP complex"/>
    <property type="evidence" value="ECO:0007669"/>
    <property type="project" value="TreeGrafter"/>
</dbReference>
<dbReference type="SUPFAM" id="SSF81383">
    <property type="entry name" value="F-box domain"/>
    <property type="match status" value="1"/>
</dbReference>
<dbReference type="InterPro" id="IPR020472">
    <property type="entry name" value="WD40_PAC1"/>
</dbReference>
<dbReference type="PANTHER" id="PTHR19846:SF6">
    <property type="entry name" value="F-BOX DOMAIN-CONTAINING PROTEIN"/>
    <property type="match status" value="1"/>
</dbReference>
<dbReference type="PROSITE" id="PS50082">
    <property type="entry name" value="WD_REPEATS_2"/>
    <property type="match status" value="5"/>
</dbReference>
<feature type="region of interest" description="Disordered" evidence="4">
    <location>
        <begin position="93"/>
        <end position="120"/>
    </location>
</feature>
<keyword evidence="2" id="KW-0677">Repeat</keyword>
<reference evidence="5 6" key="1">
    <citation type="submission" date="2017-05" db="EMBL/GenBank/DDBJ databases">
        <title>Draft genome sequence of Elsinoe australis.</title>
        <authorList>
            <person name="Cheng Q."/>
        </authorList>
    </citation>
    <scope>NUCLEOTIDE SEQUENCE [LARGE SCALE GENOMIC DNA]</scope>
    <source>
        <strain evidence="5 6">NL1</strain>
    </source>
</reference>
<dbReference type="Pfam" id="PF00400">
    <property type="entry name" value="WD40"/>
    <property type="match status" value="5"/>
</dbReference>
<dbReference type="CDD" id="cd00200">
    <property type="entry name" value="WD40"/>
    <property type="match status" value="1"/>
</dbReference>